<dbReference type="PATRIC" id="fig|755172.3.peg.446"/>
<dbReference type="STRING" id="755172.HMPREF1863_00465"/>
<organism evidence="1 2">
    <name type="scientific">Aedoeadaptatus coxii</name>
    <dbReference type="NCBI Taxonomy" id="755172"/>
    <lineage>
        <taxon>Bacteria</taxon>
        <taxon>Bacillati</taxon>
        <taxon>Bacillota</taxon>
        <taxon>Tissierellia</taxon>
        <taxon>Tissierellales</taxon>
        <taxon>Peptoniphilaceae</taxon>
        <taxon>Aedoeadaptatus</taxon>
    </lineage>
</organism>
<name>A0A134AHU1_9FIRM</name>
<sequence>MIRCSLQAISRIPSVVDYTFYDESGLKLLETKGDVIQTGIASAFRELPIIPYTLSLIDADGNERFSLKKKTLVTQTAPAFTLDCPQGSVDFLEDKERFSLPNTSFYYKGVRYDLTGFVRARTFYIKCGDDVLATFRGKLIPGGKEYAMEISSDALPLAVYLGAAIVLDVYFHSY</sequence>
<dbReference type="AlphaFoldDB" id="A0A134AHU1"/>
<protein>
    <recommendedName>
        <fullName evidence="3">Tubby C 2</fullName>
    </recommendedName>
</protein>
<evidence type="ECO:0000313" key="2">
    <source>
        <dbReference type="Proteomes" id="UP000070442"/>
    </source>
</evidence>
<dbReference type="SUPFAM" id="SSF54518">
    <property type="entry name" value="Tubby C-terminal domain-like"/>
    <property type="match status" value="1"/>
</dbReference>
<dbReference type="Proteomes" id="UP000070442">
    <property type="component" value="Unassembled WGS sequence"/>
</dbReference>
<gene>
    <name evidence="1" type="ORF">HMPREF1863_00465</name>
</gene>
<comment type="caution">
    <text evidence="1">The sequence shown here is derived from an EMBL/GenBank/DDBJ whole genome shotgun (WGS) entry which is preliminary data.</text>
</comment>
<dbReference type="EMBL" id="LSDG01000019">
    <property type="protein sequence ID" value="KXB67281.1"/>
    <property type="molecule type" value="Genomic_DNA"/>
</dbReference>
<dbReference type="InterPro" id="IPR025659">
    <property type="entry name" value="Tubby-like_C"/>
</dbReference>
<dbReference type="OrthoDB" id="1696056at2"/>
<proteinExistence type="predicted"/>
<reference evidence="2" key="1">
    <citation type="submission" date="2016-01" db="EMBL/GenBank/DDBJ databases">
        <authorList>
            <person name="Mitreva M."/>
            <person name="Pepin K.H."/>
            <person name="Mihindukulasuriya K.A."/>
            <person name="Fulton R."/>
            <person name="Fronick C."/>
            <person name="O'Laughlin M."/>
            <person name="Miner T."/>
            <person name="Herter B."/>
            <person name="Rosa B.A."/>
            <person name="Cordes M."/>
            <person name="Tomlinson C."/>
            <person name="Wollam A."/>
            <person name="Palsikar V.B."/>
            <person name="Mardis E.R."/>
            <person name="Wilson R.K."/>
        </authorList>
    </citation>
    <scope>NUCLEOTIDE SEQUENCE [LARGE SCALE GENOMIC DNA]</scope>
    <source>
        <strain evidence="2">DNF00729</strain>
    </source>
</reference>
<accession>A0A134AHU1</accession>
<keyword evidence="2" id="KW-1185">Reference proteome</keyword>
<evidence type="ECO:0008006" key="3">
    <source>
        <dbReference type="Google" id="ProtNLM"/>
    </source>
</evidence>
<dbReference type="RefSeq" id="WP_068366976.1">
    <property type="nucleotide sequence ID" value="NZ_CAIJCT010000016.1"/>
</dbReference>
<evidence type="ECO:0000313" key="1">
    <source>
        <dbReference type="EMBL" id="KXB67281.1"/>
    </source>
</evidence>